<dbReference type="AlphaFoldDB" id="A0A463F9L3"/>
<evidence type="ECO:0000313" key="3">
    <source>
        <dbReference type="EMBL" id="EDN9837774.1"/>
    </source>
</evidence>
<comment type="caution">
    <text evidence="1">The sequence shown here is derived from an EMBL/GenBank/DDBJ whole genome shotgun (WGS) entry which is preliminary data.</text>
</comment>
<dbReference type="EMBL" id="AALEDS010000017">
    <property type="protein sequence ID" value="ECY6545319.1"/>
    <property type="molecule type" value="Genomic_DNA"/>
</dbReference>
<dbReference type="Gene3D" id="3.30.565.10">
    <property type="entry name" value="Histidine kinase-like ATPase, C-terminal domain"/>
    <property type="match status" value="1"/>
</dbReference>
<evidence type="ECO:0000313" key="1">
    <source>
        <dbReference type="EMBL" id="EAG2516563.1"/>
    </source>
</evidence>
<accession>A0A463F9L3</accession>
<evidence type="ECO:0000313" key="6">
    <source>
        <dbReference type="Proteomes" id="UP000525850"/>
    </source>
</evidence>
<evidence type="ECO:0000313" key="5">
    <source>
        <dbReference type="Proteomes" id="UP000467347"/>
    </source>
</evidence>
<dbReference type="GO" id="GO:0005524">
    <property type="term" value="F:ATP binding"/>
    <property type="evidence" value="ECO:0007669"/>
    <property type="project" value="UniProtKB-KW"/>
</dbReference>
<evidence type="ECO:0000313" key="4">
    <source>
        <dbReference type="Proteomes" id="UP000364988"/>
    </source>
</evidence>
<name>A0A463F9L3_LISMN</name>
<organism evidence="1 6">
    <name type="scientific">Listeria monocytogenes</name>
    <dbReference type="NCBI Taxonomy" id="1639"/>
    <lineage>
        <taxon>Bacteria</taxon>
        <taxon>Bacillati</taxon>
        <taxon>Bacillota</taxon>
        <taxon>Bacilli</taxon>
        <taxon>Bacillales</taxon>
        <taxon>Listeriaceae</taxon>
        <taxon>Listeria</taxon>
    </lineage>
</organism>
<gene>
    <name evidence="1" type="ORF">B1N52_15640</name>
    <name evidence="2" type="ORF">F6436_13335</name>
    <name evidence="3" type="ORF">GJW51_13975</name>
</gene>
<dbReference type="EMBL" id="AABBAW010000015">
    <property type="protein sequence ID" value="EAG2516563.1"/>
    <property type="molecule type" value="Genomic_DNA"/>
</dbReference>
<dbReference type="Proteomes" id="UP000467347">
    <property type="component" value="Unassembled WGS sequence"/>
</dbReference>
<dbReference type="Proteomes" id="UP000525850">
    <property type="component" value="Unassembled WGS sequence"/>
</dbReference>
<dbReference type="SUPFAM" id="SSF55874">
    <property type="entry name" value="ATPase domain of HSP90 chaperone/DNA topoisomerase II/histidine kinase"/>
    <property type="match status" value="1"/>
</dbReference>
<dbReference type="EMBL" id="AANDSR010000012">
    <property type="protein sequence ID" value="EDN9837774.1"/>
    <property type="molecule type" value="Genomic_DNA"/>
</dbReference>
<proteinExistence type="predicted"/>
<dbReference type="RefSeq" id="WP_051962042.1">
    <property type="nucleotide sequence ID" value="NZ_FUJL01000024.1"/>
</dbReference>
<keyword evidence="1" id="KW-0067">ATP-binding</keyword>
<evidence type="ECO:0000313" key="2">
    <source>
        <dbReference type="EMBL" id="ECY6545319.1"/>
    </source>
</evidence>
<dbReference type="Proteomes" id="UP000364988">
    <property type="component" value="Unassembled WGS sequence"/>
</dbReference>
<keyword evidence="1" id="KW-0547">Nucleotide-binding</keyword>
<sequence length="300" mass="33967">MEEREVILPPRFNRDTMYEVLEQCINKNLVPTCDKVIFNLEHLVFIEPSGITILSNLFEWLLANNCKIGITYIRYTSSHPNSENKRVMQFISDIGFLSRYTESDISESLGIRGNTCPLELINYQESVNWVRNIFVPWIAGILYVDVADLSYLQNALEEIFNNIADHSTVKTACISAQYFPKLDQIKVCVSDFGVGVSGTLKEKFPKLSDSELMRKATEDGVSSRNQPHNKGAGIGTIIAAITSNNLGIVHIHSNHGIIIAKKDNLSCSQKESFYPGTFYEFDIDAKIAREERNPKEEFAW</sequence>
<protein>
    <submittedName>
        <fullName evidence="1">ATP-binding protein</fullName>
    </submittedName>
</protein>
<dbReference type="InterPro" id="IPR036890">
    <property type="entry name" value="HATPase_C_sf"/>
</dbReference>
<reference evidence="1 6" key="1">
    <citation type="submission" date="2018-06" db="EMBL/GenBank/DDBJ databases">
        <authorList>
            <consortium name="GenomeTrakr: Next Generation Sequencing Network for Food Pathogen Tracability"/>
        </authorList>
    </citation>
    <scope>NUCLEOTIDE SEQUENCE [LARGE SCALE GENOMIC DNA]</scope>
    <source>
        <strain evidence="1 6">FDA960927-006-004</strain>
        <strain evidence="3 5">OSF101448</strain>
    </source>
</reference>
<reference evidence="2 4" key="2">
    <citation type="submission" date="2019-09" db="EMBL/GenBank/DDBJ databases">
        <authorList>
            <consortium name="GenomeTrakr network: Whole genome sequencing for foodborne pathogen traceback"/>
        </authorList>
    </citation>
    <scope>NUCLEOTIDE SEQUENCE [LARGE SCALE GENOMIC DNA]</scope>
    <source>
        <strain evidence="2 4">FLAG-55987</strain>
    </source>
</reference>